<proteinExistence type="inferred from homology"/>
<comment type="similarity">
    <text evidence="1 2">Belongs to the LOG family.</text>
</comment>
<dbReference type="EC" id="3.2.2.n1" evidence="2"/>
<dbReference type="Proteomes" id="UP000539953">
    <property type="component" value="Unassembled WGS sequence"/>
</dbReference>
<evidence type="ECO:0000313" key="3">
    <source>
        <dbReference type="EMBL" id="MBB5183061.1"/>
    </source>
</evidence>
<dbReference type="InterPro" id="IPR031100">
    <property type="entry name" value="LOG_fam"/>
</dbReference>
<dbReference type="EMBL" id="JACHHK010000003">
    <property type="protein sequence ID" value="MBB5183061.1"/>
    <property type="molecule type" value="Genomic_DNA"/>
</dbReference>
<dbReference type="Gene3D" id="3.40.50.450">
    <property type="match status" value="1"/>
</dbReference>
<evidence type="ECO:0000256" key="1">
    <source>
        <dbReference type="ARBA" id="ARBA00006763"/>
    </source>
</evidence>
<dbReference type="SUPFAM" id="SSF102405">
    <property type="entry name" value="MCP/YpsA-like"/>
    <property type="match status" value="1"/>
</dbReference>
<dbReference type="PANTHER" id="PTHR31223:SF70">
    <property type="entry name" value="LOG FAMILY PROTEIN YJL055W"/>
    <property type="match status" value="1"/>
</dbReference>
<dbReference type="GO" id="GO:0005829">
    <property type="term" value="C:cytosol"/>
    <property type="evidence" value="ECO:0007669"/>
    <property type="project" value="TreeGrafter"/>
</dbReference>
<accession>A0A7W8CXC6</accession>
<dbReference type="GO" id="GO:0016799">
    <property type="term" value="F:hydrolase activity, hydrolyzing N-glycosyl compounds"/>
    <property type="evidence" value="ECO:0007669"/>
    <property type="project" value="TreeGrafter"/>
</dbReference>
<dbReference type="GO" id="GO:0009691">
    <property type="term" value="P:cytokinin biosynthetic process"/>
    <property type="evidence" value="ECO:0007669"/>
    <property type="project" value="UniProtKB-UniRule"/>
</dbReference>
<reference evidence="3 4" key="1">
    <citation type="submission" date="2020-08" db="EMBL/GenBank/DDBJ databases">
        <title>Genomic Encyclopedia of Type Strains, Phase IV (KMG-IV): sequencing the most valuable type-strain genomes for metagenomic binning, comparative biology and taxonomic classification.</title>
        <authorList>
            <person name="Goeker M."/>
        </authorList>
    </citation>
    <scope>NUCLEOTIDE SEQUENCE [LARGE SCALE GENOMIC DNA]</scope>
    <source>
        <strain evidence="3 4">DSM 25799</strain>
    </source>
</reference>
<keyword evidence="4" id="KW-1185">Reference proteome</keyword>
<keyword evidence="2" id="KW-0203">Cytokinin biosynthesis</keyword>
<dbReference type="AlphaFoldDB" id="A0A7W8CXC6"/>
<gene>
    <name evidence="3" type="ORF">HNQ47_001081</name>
</gene>
<keyword evidence="2" id="KW-0378">Hydrolase</keyword>
<dbReference type="PANTHER" id="PTHR31223">
    <property type="entry name" value="LOG FAMILY PROTEIN YJL055W"/>
    <property type="match status" value="1"/>
</dbReference>
<evidence type="ECO:0000256" key="2">
    <source>
        <dbReference type="RuleBase" id="RU363015"/>
    </source>
</evidence>
<dbReference type="RefSeq" id="WP_183328308.1">
    <property type="nucleotide sequence ID" value="NZ_JACHHK010000003.1"/>
</dbReference>
<organism evidence="3 4">
    <name type="scientific">Catenisphaera adipataccumulans</name>
    <dbReference type="NCBI Taxonomy" id="700500"/>
    <lineage>
        <taxon>Bacteria</taxon>
        <taxon>Bacillati</taxon>
        <taxon>Bacillota</taxon>
        <taxon>Erysipelotrichia</taxon>
        <taxon>Erysipelotrichales</taxon>
        <taxon>Erysipelotrichaceae</taxon>
        <taxon>Catenisphaera</taxon>
    </lineage>
</organism>
<protein>
    <recommendedName>
        <fullName evidence="2">Cytokinin riboside 5'-monophosphate phosphoribohydrolase</fullName>
        <ecNumber evidence="2">3.2.2.n1</ecNumber>
    </recommendedName>
</protein>
<comment type="caution">
    <text evidence="3">The sequence shown here is derived from an EMBL/GenBank/DDBJ whole genome shotgun (WGS) entry which is preliminary data.</text>
</comment>
<sequence length="178" mass="19802">MNIAVYCGSGFGSDPNYRTQTEALGKWLAAAGHTLVYGGGTNGLMGIISRTVLDAGGQVIGVMPYFLKDREKICPNMTQTIMVDTMPQRKSKMIELADAFIALPGGPGTLEEISEVMSLKRLDRETGPCLFFNINGYYDDLEKFLDHMVEKEFVGAHDRQKFEFCSSLEEIQDRLVMK</sequence>
<evidence type="ECO:0000313" key="4">
    <source>
        <dbReference type="Proteomes" id="UP000539953"/>
    </source>
</evidence>
<dbReference type="InterPro" id="IPR005269">
    <property type="entry name" value="LOG"/>
</dbReference>
<name>A0A7W8CXC6_9FIRM</name>
<dbReference type="Pfam" id="PF03641">
    <property type="entry name" value="Lysine_decarbox"/>
    <property type="match status" value="1"/>
</dbReference>
<dbReference type="NCBIfam" id="TIGR00730">
    <property type="entry name" value="Rossman fold protein, TIGR00730 family"/>
    <property type="match status" value="1"/>
</dbReference>